<evidence type="ECO:0000256" key="1">
    <source>
        <dbReference type="SAM" id="Phobius"/>
    </source>
</evidence>
<feature type="transmembrane region" description="Helical" evidence="1">
    <location>
        <begin position="257"/>
        <end position="277"/>
    </location>
</feature>
<keyword evidence="1" id="KW-0812">Transmembrane</keyword>
<feature type="transmembrane region" description="Helical" evidence="1">
    <location>
        <begin position="118"/>
        <end position="139"/>
    </location>
</feature>
<sequence length="285" mass="33223">MEKKQLKTNTSMFWKIFIKKHKNMFITFCVLSVILILVFGFINYSHNNDKTNENTYIYKYVYENISILSSKFNSFFIFISLLFALMAASISYELKYSHYFTKIRLLNGNGVILRHNNLFSYLIGFAFVLFLGMMIEIILRFGIDLKTKESLVISHVGILFTISFYVWAITLFELLKHIIKNNSKAFLWISIALTILASFMLTLITNLVMLYSKTEQSKSIISSMLYIAAVILPAYTINSHTIITSLTHVLPFFEYTFVWFIPFIVNATINISLIVLYKTRMEQYA</sequence>
<name>A0A858U354_9MOLU</name>
<accession>A0A858U354</accession>
<feature type="transmembrane region" description="Helical" evidence="1">
    <location>
        <begin position="186"/>
        <end position="208"/>
    </location>
</feature>
<dbReference type="AlphaFoldDB" id="A0A858U354"/>
<dbReference type="EMBL" id="CP051481">
    <property type="protein sequence ID" value="QJG66910.1"/>
    <property type="molecule type" value="Genomic_DNA"/>
</dbReference>
<organism evidence="2 3">
    <name type="scientific">Mycoplasma phocoenae</name>
    <dbReference type="NCBI Taxonomy" id="754517"/>
    <lineage>
        <taxon>Bacteria</taxon>
        <taxon>Bacillati</taxon>
        <taxon>Mycoplasmatota</taxon>
        <taxon>Mollicutes</taxon>
        <taxon>Mycoplasmataceae</taxon>
        <taxon>Mycoplasma</taxon>
    </lineage>
</organism>
<evidence type="ECO:0000313" key="3">
    <source>
        <dbReference type="Proteomes" id="UP000501060"/>
    </source>
</evidence>
<keyword evidence="3" id="KW-1185">Reference proteome</keyword>
<gene>
    <name evidence="2" type="ORF">HGG69_01040</name>
</gene>
<keyword evidence="1" id="KW-1133">Transmembrane helix</keyword>
<protein>
    <recommendedName>
        <fullName evidence="4">ABC transporter permease</fullName>
    </recommendedName>
</protein>
<reference evidence="2 3" key="1">
    <citation type="submission" date="2020-04" db="EMBL/GenBank/DDBJ databases">
        <title>Novel Mycoplasma species detected in Phocoena phocoena (harbor porpoise) from the USA.</title>
        <authorList>
            <person name="Volokhov D.V."/>
        </authorList>
    </citation>
    <scope>NUCLEOTIDE SEQUENCE [LARGE SCALE GENOMIC DNA]</scope>
    <source>
        <strain evidence="2 3">Phocoena C-264-GEN</strain>
    </source>
</reference>
<proteinExistence type="predicted"/>
<keyword evidence="1" id="KW-0472">Membrane</keyword>
<feature type="transmembrane region" description="Helical" evidence="1">
    <location>
        <begin position="151"/>
        <end position="174"/>
    </location>
</feature>
<dbReference type="KEGG" id="mphe:HGG69_01040"/>
<evidence type="ECO:0000313" key="2">
    <source>
        <dbReference type="EMBL" id="QJG66910.1"/>
    </source>
</evidence>
<feature type="transmembrane region" description="Helical" evidence="1">
    <location>
        <begin position="220"/>
        <end position="237"/>
    </location>
</feature>
<evidence type="ECO:0008006" key="4">
    <source>
        <dbReference type="Google" id="ProtNLM"/>
    </source>
</evidence>
<dbReference type="Proteomes" id="UP000501060">
    <property type="component" value="Chromosome"/>
</dbReference>
<feature type="transmembrane region" description="Helical" evidence="1">
    <location>
        <begin position="72"/>
        <end position="92"/>
    </location>
</feature>
<feature type="transmembrane region" description="Helical" evidence="1">
    <location>
        <begin position="24"/>
        <end position="44"/>
    </location>
</feature>
<dbReference type="RefSeq" id="WP_169604961.1">
    <property type="nucleotide sequence ID" value="NZ_CP051481.1"/>
</dbReference>